<keyword evidence="2 10" id="KW-0444">Lipid biosynthesis</keyword>
<feature type="transmembrane region" description="Helical" evidence="10">
    <location>
        <begin position="176"/>
        <end position="196"/>
    </location>
</feature>
<dbReference type="InterPro" id="IPR002076">
    <property type="entry name" value="ELO_fam"/>
</dbReference>
<protein>
    <recommendedName>
        <fullName evidence="10">Elongation of fatty acids protein</fullName>
        <ecNumber evidence="10">2.3.1.-</ecNumber>
    </recommendedName>
</protein>
<keyword evidence="7 10" id="KW-0443">Lipid metabolism</keyword>
<dbReference type="GO" id="GO:0009922">
    <property type="term" value="F:fatty acid elongase activity"/>
    <property type="evidence" value="ECO:0007669"/>
    <property type="project" value="InterPro"/>
</dbReference>
<dbReference type="PROSITE" id="PS01188">
    <property type="entry name" value="ELO"/>
    <property type="match status" value="1"/>
</dbReference>
<dbReference type="Pfam" id="PF01151">
    <property type="entry name" value="ELO"/>
    <property type="match status" value="1"/>
</dbReference>
<evidence type="ECO:0000256" key="9">
    <source>
        <dbReference type="ARBA" id="ARBA00023160"/>
    </source>
</evidence>
<dbReference type="EC" id="2.3.1.-" evidence="10"/>
<feature type="transmembrane region" description="Helical" evidence="10">
    <location>
        <begin position="208"/>
        <end position="228"/>
    </location>
</feature>
<evidence type="ECO:0000256" key="3">
    <source>
        <dbReference type="ARBA" id="ARBA00022679"/>
    </source>
</evidence>
<feature type="transmembrane region" description="Helical" evidence="10">
    <location>
        <begin position="38"/>
        <end position="61"/>
    </location>
</feature>
<gene>
    <name evidence="11" type="ORF">DSPE1174_LOCUS5252</name>
</gene>
<dbReference type="EMBL" id="HBGS01009952">
    <property type="protein sequence ID" value="CAD9385197.1"/>
    <property type="molecule type" value="Transcribed_RNA"/>
</dbReference>
<evidence type="ECO:0000256" key="5">
    <source>
        <dbReference type="ARBA" id="ARBA00022832"/>
    </source>
</evidence>
<keyword evidence="4 10" id="KW-0812">Transmembrane</keyword>
<evidence type="ECO:0000256" key="8">
    <source>
        <dbReference type="ARBA" id="ARBA00023136"/>
    </source>
</evidence>
<evidence type="ECO:0000256" key="4">
    <source>
        <dbReference type="ARBA" id="ARBA00022692"/>
    </source>
</evidence>
<comment type="subcellular location">
    <subcellularLocation>
        <location evidence="1">Membrane</location>
        <topology evidence="1">Multi-pass membrane protein</topology>
    </subcellularLocation>
</comment>
<evidence type="ECO:0000256" key="2">
    <source>
        <dbReference type="ARBA" id="ARBA00022516"/>
    </source>
</evidence>
<dbReference type="AlphaFoldDB" id="A0A7S2FBC8"/>
<dbReference type="GO" id="GO:0042761">
    <property type="term" value="P:very long-chain fatty acid biosynthetic process"/>
    <property type="evidence" value="ECO:0007669"/>
    <property type="project" value="TreeGrafter"/>
</dbReference>
<comment type="similarity">
    <text evidence="10">Belongs to the ELO family.</text>
</comment>
<dbReference type="GO" id="GO:0034625">
    <property type="term" value="P:fatty acid elongation, monounsaturated fatty acid"/>
    <property type="evidence" value="ECO:0007669"/>
    <property type="project" value="TreeGrafter"/>
</dbReference>
<reference evidence="11" key="1">
    <citation type="submission" date="2021-01" db="EMBL/GenBank/DDBJ databases">
        <authorList>
            <person name="Corre E."/>
            <person name="Pelletier E."/>
            <person name="Niang G."/>
            <person name="Scheremetjew M."/>
            <person name="Finn R."/>
            <person name="Kale V."/>
            <person name="Holt S."/>
            <person name="Cochrane G."/>
            <person name="Meng A."/>
            <person name="Brown T."/>
            <person name="Cohen L."/>
        </authorList>
    </citation>
    <scope>NUCLEOTIDE SEQUENCE</scope>
    <source>
        <strain evidence="11">CCMP1381</strain>
    </source>
</reference>
<keyword evidence="9 10" id="KW-0275">Fatty acid biosynthesis</keyword>
<evidence type="ECO:0000256" key="1">
    <source>
        <dbReference type="ARBA" id="ARBA00004141"/>
    </source>
</evidence>
<dbReference type="PANTHER" id="PTHR11157:SF140">
    <property type="entry name" value="ELONGATION OF FATTY ACIDS PROTEIN"/>
    <property type="match status" value="1"/>
</dbReference>
<feature type="transmembrane region" description="Helical" evidence="10">
    <location>
        <begin position="122"/>
        <end position="142"/>
    </location>
</feature>
<evidence type="ECO:0000313" key="11">
    <source>
        <dbReference type="EMBL" id="CAD9385197.1"/>
    </source>
</evidence>
<keyword evidence="8 10" id="KW-0472">Membrane</keyword>
<dbReference type="InterPro" id="IPR030457">
    <property type="entry name" value="ELO_CS"/>
</dbReference>
<proteinExistence type="inferred from homology"/>
<organism evidence="11">
    <name type="scientific">Octactis speculum</name>
    <dbReference type="NCBI Taxonomy" id="3111310"/>
    <lineage>
        <taxon>Eukaryota</taxon>
        <taxon>Sar</taxon>
        <taxon>Stramenopiles</taxon>
        <taxon>Ochrophyta</taxon>
        <taxon>Dictyochophyceae</taxon>
        <taxon>Dictyochales</taxon>
        <taxon>Dictyochaceae</taxon>
        <taxon>Octactis</taxon>
    </lineage>
</organism>
<name>A0A7S2FBC8_9STRA</name>
<evidence type="ECO:0000256" key="10">
    <source>
        <dbReference type="RuleBase" id="RU361115"/>
    </source>
</evidence>
<feature type="transmembrane region" description="Helical" evidence="10">
    <location>
        <begin position="154"/>
        <end position="170"/>
    </location>
</feature>
<comment type="catalytic activity">
    <reaction evidence="10">
        <text>an acyl-CoA + malonyl-CoA + H(+) = a 3-oxoacyl-CoA + CO2 + CoA</text>
        <dbReference type="Rhea" id="RHEA:50252"/>
        <dbReference type="ChEBI" id="CHEBI:15378"/>
        <dbReference type="ChEBI" id="CHEBI:16526"/>
        <dbReference type="ChEBI" id="CHEBI:57287"/>
        <dbReference type="ChEBI" id="CHEBI:57384"/>
        <dbReference type="ChEBI" id="CHEBI:58342"/>
        <dbReference type="ChEBI" id="CHEBI:90726"/>
    </reaction>
    <physiologicalReaction direction="left-to-right" evidence="10">
        <dbReference type="Rhea" id="RHEA:50253"/>
    </physiologicalReaction>
</comment>
<evidence type="ECO:0000256" key="6">
    <source>
        <dbReference type="ARBA" id="ARBA00022989"/>
    </source>
</evidence>
<keyword evidence="5 10" id="KW-0276">Fatty acid metabolism</keyword>
<keyword evidence="3 10" id="KW-0808">Transferase</keyword>
<dbReference type="GO" id="GO:0019367">
    <property type="term" value="P:fatty acid elongation, saturated fatty acid"/>
    <property type="evidence" value="ECO:0007669"/>
    <property type="project" value="TreeGrafter"/>
</dbReference>
<sequence length="275" mass="32014">MATLLESYYSVTDSFGESAISFFNEGQFTSPPTKDWPLAHFGSALAIVGIYLGFVVIGSAVMQAHKTGYSESLYGIRFAYNLLQMILCSYMAMEAIFIPYRQGYSLACNEFVRSEDAPLAKLLWLFYMSKILDFMDTFFIIMGKKWKQLSFLHVYHHTTIFLFYWLNVNLNYDGDIYLTIVLNGLIHAMMYTYYFVSLHTTKIWWKSFLTLGQMFQFCCMITQALYLVTSNCDQSPVRVTYLYCVYIITLLFLFAQFFVTSYTKKPKKHGKPHKE</sequence>
<accession>A0A7S2FBC8</accession>
<feature type="transmembrane region" description="Helical" evidence="10">
    <location>
        <begin position="82"/>
        <end position="102"/>
    </location>
</feature>
<keyword evidence="6 10" id="KW-1133">Transmembrane helix</keyword>
<dbReference type="PANTHER" id="PTHR11157">
    <property type="entry name" value="FATTY ACID ACYL TRANSFERASE-RELATED"/>
    <property type="match status" value="1"/>
</dbReference>
<dbReference type="GO" id="GO:0005789">
    <property type="term" value="C:endoplasmic reticulum membrane"/>
    <property type="evidence" value="ECO:0007669"/>
    <property type="project" value="TreeGrafter"/>
</dbReference>
<evidence type="ECO:0000256" key="7">
    <source>
        <dbReference type="ARBA" id="ARBA00023098"/>
    </source>
</evidence>
<dbReference type="GO" id="GO:0030148">
    <property type="term" value="P:sphingolipid biosynthetic process"/>
    <property type="evidence" value="ECO:0007669"/>
    <property type="project" value="TreeGrafter"/>
</dbReference>
<feature type="transmembrane region" description="Helical" evidence="10">
    <location>
        <begin position="240"/>
        <end position="259"/>
    </location>
</feature>
<dbReference type="GO" id="GO:0034626">
    <property type="term" value="P:fatty acid elongation, polyunsaturated fatty acid"/>
    <property type="evidence" value="ECO:0007669"/>
    <property type="project" value="TreeGrafter"/>
</dbReference>